<dbReference type="AlphaFoldDB" id="A0A9P7K214"/>
<proteinExistence type="predicted"/>
<dbReference type="OrthoDB" id="3048815at2759"/>
<dbReference type="Proteomes" id="UP000717328">
    <property type="component" value="Unassembled WGS sequence"/>
</dbReference>
<keyword evidence="1" id="KW-0812">Transmembrane</keyword>
<sequence>MESFVLDAGVHSLVVSASPGSFIKLQFFIVLFMGSLKANSFNMDVVDPPTPVPSRAPAPPAHILLDLRLENVKVQAKVTTGDYENKNLVVWGTILQGTWRIVHAVRGLVKDLTSAKVVLNVLNPMHTDSHLVVINGEHIFVGLLFQMKTLWTL</sequence>
<comment type="caution">
    <text evidence="2">The sequence shown here is derived from an EMBL/GenBank/DDBJ whole genome shotgun (WGS) entry which is preliminary data.</text>
</comment>
<gene>
    <name evidence="2" type="ORF">H0H81_006018</name>
</gene>
<evidence type="ECO:0000313" key="3">
    <source>
        <dbReference type="Proteomes" id="UP000717328"/>
    </source>
</evidence>
<reference evidence="2" key="1">
    <citation type="submission" date="2021-02" db="EMBL/GenBank/DDBJ databases">
        <authorList>
            <person name="Nieuwenhuis M."/>
            <person name="Van De Peppel L.J.J."/>
        </authorList>
    </citation>
    <scope>NUCLEOTIDE SEQUENCE</scope>
    <source>
        <strain evidence="2">D49</strain>
    </source>
</reference>
<protein>
    <submittedName>
        <fullName evidence="2">Uncharacterized protein</fullName>
    </submittedName>
</protein>
<accession>A0A9P7K214</accession>
<feature type="transmembrane region" description="Helical" evidence="1">
    <location>
        <begin position="12"/>
        <end position="33"/>
    </location>
</feature>
<keyword evidence="1" id="KW-0472">Membrane</keyword>
<reference evidence="2" key="2">
    <citation type="submission" date="2021-10" db="EMBL/GenBank/DDBJ databases">
        <title>Phylogenomics reveals ancestral predisposition of the termite-cultivated fungus Termitomyces towards a domesticated lifestyle.</title>
        <authorList>
            <person name="Auxier B."/>
            <person name="Grum-Grzhimaylo A."/>
            <person name="Cardenas M.E."/>
            <person name="Lodge J.D."/>
            <person name="Laessoe T."/>
            <person name="Pedersen O."/>
            <person name="Smith M.E."/>
            <person name="Kuyper T.W."/>
            <person name="Franco-Molano E.A."/>
            <person name="Baroni T.J."/>
            <person name="Aanen D.K."/>
        </authorList>
    </citation>
    <scope>NUCLEOTIDE SEQUENCE</scope>
    <source>
        <strain evidence="2">D49</strain>
    </source>
</reference>
<keyword evidence="1" id="KW-1133">Transmembrane helix</keyword>
<name>A0A9P7K214_9AGAR</name>
<evidence type="ECO:0000256" key="1">
    <source>
        <dbReference type="SAM" id="Phobius"/>
    </source>
</evidence>
<keyword evidence="3" id="KW-1185">Reference proteome</keyword>
<organism evidence="2 3">
    <name type="scientific">Sphagnurus paluster</name>
    <dbReference type="NCBI Taxonomy" id="117069"/>
    <lineage>
        <taxon>Eukaryota</taxon>
        <taxon>Fungi</taxon>
        <taxon>Dikarya</taxon>
        <taxon>Basidiomycota</taxon>
        <taxon>Agaricomycotina</taxon>
        <taxon>Agaricomycetes</taxon>
        <taxon>Agaricomycetidae</taxon>
        <taxon>Agaricales</taxon>
        <taxon>Tricholomatineae</taxon>
        <taxon>Lyophyllaceae</taxon>
        <taxon>Sphagnurus</taxon>
    </lineage>
</organism>
<dbReference type="EMBL" id="JABCKI010007245">
    <property type="protein sequence ID" value="KAG5633688.1"/>
    <property type="molecule type" value="Genomic_DNA"/>
</dbReference>
<evidence type="ECO:0000313" key="2">
    <source>
        <dbReference type="EMBL" id="KAG5633688.1"/>
    </source>
</evidence>